<feature type="region of interest" description="Disordered" evidence="16">
    <location>
        <begin position="756"/>
        <end position="796"/>
    </location>
</feature>
<evidence type="ECO:0000256" key="2">
    <source>
        <dbReference type="ARBA" id="ARBA00004322"/>
    </source>
</evidence>
<dbReference type="PANTHER" id="PTHR16047">
    <property type="entry name" value="RFWD3 PROTEIN"/>
    <property type="match status" value="1"/>
</dbReference>
<dbReference type="CDD" id="cd16450">
    <property type="entry name" value="mRING-C3HGC3_RFWD3"/>
    <property type="match status" value="1"/>
</dbReference>
<feature type="compositionally biased region" description="Basic and acidic residues" evidence="16">
    <location>
        <begin position="761"/>
        <end position="781"/>
    </location>
</feature>
<keyword evidence="13" id="KW-0539">Nucleus</keyword>
<dbReference type="Gene3D" id="2.130.10.10">
    <property type="entry name" value="YVTN repeat-like/Quinoprotein amine dehydrogenase"/>
    <property type="match status" value="1"/>
</dbReference>
<dbReference type="GO" id="GO:0036297">
    <property type="term" value="P:interstrand cross-link repair"/>
    <property type="evidence" value="ECO:0007669"/>
    <property type="project" value="InterPro"/>
</dbReference>
<evidence type="ECO:0000256" key="11">
    <source>
        <dbReference type="ARBA" id="ARBA00022786"/>
    </source>
</evidence>
<comment type="pathway">
    <text evidence="4">Protein modification; protein ubiquitination.</text>
</comment>
<keyword evidence="9" id="KW-0677">Repeat</keyword>
<organism evidence="18 19">
    <name type="scientific">Marchantia polymorpha</name>
    <name type="common">Common liverwort</name>
    <name type="synonym">Marchantia aquatica</name>
    <dbReference type="NCBI Taxonomy" id="3197"/>
    <lineage>
        <taxon>Eukaryota</taxon>
        <taxon>Viridiplantae</taxon>
        <taxon>Streptophyta</taxon>
        <taxon>Embryophyta</taxon>
        <taxon>Marchantiophyta</taxon>
        <taxon>Marchantiopsida</taxon>
        <taxon>Marchantiidae</taxon>
        <taxon>Marchantiales</taxon>
        <taxon>Marchantiaceae</taxon>
        <taxon>Marchantia</taxon>
    </lineage>
</organism>
<dbReference type="InterPro" id="IPR036322">
    <property type="entry name" value="WD40_repeat_dom_sf"/>
</dbReference>
<evidence type="ECO:0000256" key="10">
    <source>
        <dbReference type="ARBA" id="ARBA00022763"/>
    </source>
</evidence>
<dbReference type="InterPro" id="IPR013083">
    <property type="entry name" value="Znf_RING/FYVE/PHD"/>
</dbReference>
<dbReference type="CDD" id="cd14686">
    <property type="entry name" value="bZIP"/>
    <property type="match status" value="1"/>
</dbReference>
<evidence type="ECO:0000256" key="7">
    <source>
        <dbReference type="ARBA" id="ARBA00022574"/>
    </source>
</evidence>
<evidence type="ECO:0000313" key="18">
    <source>
        <dbReference type="EMBL" id="PTQ41698.1"/>
    </source>
</evidence>
<keyword evidence="14" id="KW-0862">Zinc</keyword>
<evidence type="ECO:0000256" key="13">
    <source>
        <dbReference type="ARBA" id="ARBA00023242"/>
    </source>
</evidence>
<dbReference type="Gene3D" id="3.30.40.10">
    <property type="entry name" value="Zinc/RING finger domain, C3HC4 (zinc finger)"/>
    <property type="match status" value="1"/>
</dbReference>
<keyword evidence="12" id="KW-0234">DNA repair</keyword>
<evidence type="ECO:0000256" key="14">
    <source>
        <dbReference type="PROSITE-ProRule" id="PRU00175"/>
    </source>
</evidence>
<keyword evidence="8" id="KW-0808">Transferase</keyword>
<sequence length="1195" mass="130045">MTRIEACSSGAGPPPSKRLRLSRNRQACSSKRTPLESLDLRATPDQIESPSEHQSIAGSVDKEQVPPTSHSNQEVPGVSSNRCEELEQRIGDVQTDGAPSSHSAGSTIPGAPCSNLQLISQLGEDSARWSSCIIEANSCSNNVLSRRIGGNGETLASSSHAEYPFVETRRCSSLVDTEVVVTRSSPTRRPVADEGLGSSEFVNSAQERPSETIQTSDCCQTPFADPNFIVHGEQKQAEVEARAAELLPCSSRPVAETSVSIPQLTPAEGDSACREELGRQVIVEEDRIVPQSYHEVGCSSHSIQVTDGNHHEVITPNEDGTLLRTSEITEEPDCFQMSQRENDLASDTGGLLVFGSDQRLDETSDRALTSHENLSLDDVAANTLQTGISLEANETPTATSDRVVTSHQVAVGLDSTHTQTPFEGRTLSGFNPQMVVSPGEIMESTEEDLTAGDVANILTRTGRIVQAIEAYSRSPDHLVSEERVEATHDTRNTEVHFQAELMSPQLMGENTAGALESTREVTAEDVANIYVQAGAIVLAANNWLALSDSARQRAIENININANWGSLLQENLPREASVPDVQHEPVLLGNSVKVNHKHSDETADQSGSRTQEPSATDGLACPICMEPWTNTGEHRICSLACGHLFGKSCIKRWIKQGGRRLSKCPHCNKRAKVEDLRNIYVPHIAVTDGQGYEMAQEVKRLKSENEELKRMNAELQMEMDRLLRSEQATTPSVLQKVEVNRSDDLANARRRQSSLQTFYGRNERRRSSVRSYEEHWLDGGHPKGQTGGHRSSSSLASIGNRGLGENFILQDEIHLLGAKVFDMDAYSQMGLVSNKASNHGSTFGLTRISLITLSEVQYLSLPPGLGAIRDVRFSPSGKLALVSSLGKRLSLYSLESNNIVINYALQSAPWSCAWDPSVPNQVYAGLQNGSLLIFDLRQTSSPIASVNGSSTRPVHTLQSVQSQTRKGILSASSSGAYFWDMGATAALAEIQRPQCISEDYREKLCVSLAYAPCLKTAVASFRPSPLAHSEASSSANASIQADFLSQPCTTARRSLEPVSSTQTSTQDHPSHCVFSSRFEDSLSESTAGGKVGRREWRWEGGKTMVGHKSTSVMPRSAIIVEPMSGISLRTSFACGDEGTNAVWLWDMNTLSVTQTLVPHQSPVLDVKYVDIGERILMGCISEKTFQLYRRPPSTV</sequence>
<keyword evidence="7" id="KW-0853">WD repeat</keyword>
<feature type="compositionally biased region" description="Polar residues" evidence="16">
    <location>
        <begin position="66"/>
        <end position="80"/>
    </location>
</feature>
<comment type="subcellular location">
    <subcellularLocation>
        <location evidence="3">Cytoplasm</location>
    </subcellularLocation>
    <subcellularLocation>
        <location evidence="2">Nucleus</location>
        <location evidence="2">PML body</location>
    </subcellularLocation>
</comment>
<proteinExistence type="predicted"/>
<dbReference type="PROSITE" id="PS50089">
    <property type="entry name" value="ZF_RING_2"/>
    <property type="match status" value="1"/>
</dbReference>
<evidence type="ECO:0000256" key="12">
    <source>
        <dbReference type="ARBA" id="ARBA00023204"/>
    </source>
</evidence>
<gene>
    <name evidence="18" type="ORF">MARPO_0033s0098</name>
</gene>
<dbReference type="OrthoDB" id="5600418at2759"/>
<dbReference type="GO" id="GO:0005634">
    <property type="term" value="C:nucleus"/>
    <property type="evidence" value="ECO:0007669"/>
    <property type="project" value="InterPro"/>
</dbReference>
<accession>A0A2R6X6G3</accession>
<feature type="region of interest" description="Disordered" evidence="16">
    <location>
        <begin position="1"/>
        <end position="80"/>
    </location>
</feature>
<keyword evidence="11" id="KW-0833">Ubl conjugation pathway</keyword>
<dbReference type="GO" id="GO:0061630">
    <property type="term" value="F:ubiquitin protein ligase activity"/>
    <property type="evidence" value="ECO:0007669"/>
    <property type="project" value="UniProtKB-EC"/>
</dbReference>
<dbReference type="SMART" id="SM00184">
    <property type="entry name" value="RING"/>
    <property type="match status" value="1"/>
</dbReference>
<reference evidence="19" key="1">
    <citation type="journal article" date="2017" name="Cell">
        <title>Insights into land plant evolution garnered from the Marchantia polymorpha genome.</title>
        <authorList>
            <person name="Bowman J.L."/>
            <person name="Kohchi T."/>
            <person name="Yamato K.T."/>
            <person name="Jenkins J."/>
            <person name="Shu S."/>
            <person name="Ishizaki K."/>
            <person name="Yamaoka S."/>
            <person name="Nishihama R."/>
            <person name="Nakamura Y."/>
            <person name="Berger F."/>
            <person name="Adam C."/>
            <person name="Aki S.S."/>
            <person name="Althoff F."/>
            <person name="Araki T."/>
            <person name="Arteaga-Vazquez M.A."/>
            <person name="Balasubrmanian S."/>
            <person name="Barry K."/>
            <person name="Bauer D."/>
            <person name="Boehm C.R."/>
            <person name="Briginshaw L."/>
            <person name="Caballero-Perez J."/>
            <person name="Catarino B."/>
            <person name="Chen F."/>
            <person name="Chiyoda S."/>
            <person name="Chovatia M."/>
            <person name="Davies K.M."/>
            <person name="Delmans M."/>
            <person name="Demura T."/>
            <person name="Dierschke T."/>
            <person name="Dolan L."/>
            <person name="Dorantes-Acosta A.E."/>
            <person name="Eklund D.M."/>
            <person name="Florent S.N."/>
            <person name="Flores-Sandoval E."/>
            <person name="Fujiyama A."/>
            <person name="Fukuzawa H."/>
            <person name="Galik B."/>
            <person name="Grimanelli D."/>
            <person name="Grimwood J."/>
            <person name="Grossniklaus U."/>
            <person name="Hamada T."/>
            <person name="Haseloff J."/>
            <person name="Hetherington A.J."/>
            <person name="Higo A."/>
            <person name="Hirakawa Y."/>
            <person name="Hundley H.N."/>
            <person name="Ikeda Y."/>
            <person name="Inoue K."/>
            <person name="Inoue S.I."/>
            <person name="Ishida S."/>
            <person name="Jia Q."/>
            <person name="Kakita M."/>
            <person name="Kanazawa T."/>
            <person name="Kawai Y."/>
            <person name="Kawashima T."/>
            <person name="Kennedy M."/>
            <person name="Kinose K."/>
            <person name="Kinoshita T."/>
            <person name="Kohara Y."/>
            <person name="Koide E."/>
            <person name="Komatsu K."/>
            <person name="Kopischke S."/>
            <person name="Kubo M."/>
            <person name="Kyozuka J."/>
            <person name="Lagercrantz U."/>
            <person name="Lin S.S."/>
            <person name="Lindquist E."/>
            <person name="Lipzen A.M."/>
            <person name="Lu C.W."/>
            <person name="De Luna E."/>
            <person name="Martienssen R.A."/>
            <person name="Minamino N."/>
            <person name="Mizutani M."/>
            <person name="Mizutani M."/>
            <person name="Mochizuki N."/>
            <person name="Monte I."/>
            <person name="Mosher R."/>
            <person name="Nagasaki H."/>
            <person name="Nakagami H."/>
            <person name="Naramoto S."/>
            <person name="Nishitani K."/>
            <person name="Ohtani M."/>
            <person name="Okamoto T."/>
            <person name="Okumura M."/>
            <person name="Phillips J."/>
            <person name="Pollak B."/>
            <person name="Reinders A."/>
            <person name="Rovekamp M."/>
            <person name="Sano R."/>
            <person name="Sawa S."/>
            <person name="Schmid M.W."/>
            <person name="Shirakawa M."/>
            <person name="Solano R."/>
            <person name="Spunde A."/>
            <person name="Suetsugu N."/>
            <person name="Sugano S."/>
            <person name="Sugiyama A."/>
            <person name="Sun R."/>
            <person name="Suzuki Y."/>
            <person name="Takenaka M."/>
            <person name="Takezawa D."/>
            <person name="Tomogane H."/>
            <person name="Tsuzuki M."/>
            <person name="Ueda T."/>
            <person name="Umeda M."/>
            <person name="Ward J.M."/>
            <person name="Watanabe Y."/>
            <person name="Yazaki K."/>
            <person name="Yokoyama R."/>
            <person name="Yoshitake Y."/>
            <person name="Yotsui I."/>
            <person name="Zachgo S."/>
            <person name="Schmutz J."/>
        </authorList>
    </citation>
    <scope>NUCLEOTIDE SEQUENCE [LARGE SCALE GENOMIC DNA]</scope>
    <source>
        <strain evidence="19">Tak-1</strain>
    </source>
</reference>
<evidence type="ECO:0000256" key="9">
    <source>
        <dbReference type="ARBA" id="ARBA00022737"/>
    </source>
</evidence>
<dbReference type="InterPro" id="IPR001841">
    <property type="entry name" value="Znf_RING"/>
</dbReference>
<evidence type="ECO:0000256" key="3">
    <source>
        <dbReference type="ARBA" id="ARBA00004496"/>
    </source>
</evidence>
<dbReference type="Pfam" id="PF23419">
    <property type="entry name" value="WD40_RFWD3"/>
    <property type="match status" value="1"/>
</dbReference>
<keyword evidence="10" id="KW-0227">DNA damage</keyword>
<dbReference type="Gramene" id="Mp1g15630.1">
    <property type="protein sequence ID" value="Mp1g15630.1.cds"/>
    <property type="gene ID" value="Mp1g15630"/>
</dbReference>
<evidence type="ECO:0000256" key="1">
    <source>
        <dbReference type="ARBA" id="ARBA00000900"/>
    </source>
</evidence>
<evidence type="ECO:0000256" key="15">
    <source>
        <dbReference type="SAM" id="Coils"/>
    </source>
</evidence>
<keyword evidence="14" id="KW-0479">Metal-binding</keyword>
<evidence type="ECO:0000256" key="6">
    <source>
        <dbReference type="ARBA" id="ARBA00022490"/>
    </source>
</evidence>
<evidence type="ECO:0000256" key="16">
    <source>
        <dbReference type="SAM" id="MobiDB-lite"/>
    </source>
</evidence>
<dbReference type="InterPro" id="IPR037381">
    <property type="entry name" value="RFWD3"/>
</dbReference>
<dbReference type="Proteomes" id="UP000244005">
    <property type="component" value="Unassembled WGS sequence"/>
</dbReference>
<feature type="domain" description="RING-type" evidence="17">
    <location>
        <begin position="621"/>
        <end position="668"/>
    </location>
</feature>
<dbReference type="AlphaFoldDB" id="A0A2R6X6G3"/>
<keyword evidence="15" id="KW-0175">Coiled coil</keyword>
<dbReference type="SMART" id="SM00320">
    <property type="entry name" value="WD40"/>
    <property type="match status" value="4"/>
</dbReference>
<feature type="compositionally biased region" description="Polar residues" evidence="16">
    <location>
        <begin position="46"/>
        <end position="57"/>
    </location>
</feature>
<evidence type="ECO:0000256" key="8">
    <source>
        <dbReference type="ARBA" id="ARBA00022679"/>
    </source>
</evidence>
<dbReference type="SUPFAM" id="SSF57850">
    <property type="entry name" value="RING/U-box"/>
    <property type="match status" value="1"/>
</dbReference>
<feature type="region of interest" description="Disordered" evidence="16">
    <location>
        <begin position="591"/>
        <end position="616"/>
    </location>
</feature>
<keyword evidence="14" id="KW-0863">Zinc-finger</keyword>
<keyword evidence="19" id="KW-1185">Reference proteome</keyword>
<dbReference type="PANTHER" id="PTHR16047:SF7">
    <property type="entry name" value="E3 UBIQUITIN-PROTEIN LIGASE RFWD3"/>
    <property type="match status" value="1"/>
</dbReference>
<dbReference type="GO" id="GO:0016567">
    <property type="term" value="P:protein ubiquitination"/>
    <property type="evidence" value="ECO:0007669"/>
    <property type="project" value="InterPro"/>
</dbReference>
<comment type="catalytic activity">
    <reaction evidence="1">
        <text>S-ubiquitinyl-[E2 ubiquitin-conjugating enzyme]-L-cysteine + [acceptor protein]-L-lysine = [E2 ubiquitin-conjugating enzyme]-L-cysteine + N(6)-ubiquitinyl-[acceptor protein]-L-lysine.</text>
        <dbReference type="EC" id="2.3.2.27"/>
    </reaction>
</comment>
<dbReference type="GO" id="GO:0008270">
    <property type="term" value="F:zinc ion binding"/>
    <property type="evidence" value="ECO:0007669"/>
    <property type="project" value="UniProtKB-KW"/>
</dbReference>
<dbReference type="SUPFAM" id="SSF50978">
    <property type="entry name" value="WD40 repeat-like"/>
    <property type="match status" value="1"/>
</dbReference>
<dbReference type="GO" id="GO:0005737">
    <property type="term" value="C:cytoplasm"/>
    <property type="evidence" value="ECO:0007669"/>
    <property type="project" value="UniProtKB-SubCell"/>
</dbReference>
<feature type="coiled-coil region" evidence="15">
    <location>
        <begin position="694"/>
        <end position="728"/>
    </location>
</feature>
<dbReference type="EMBL" id="KZ772705">
    <property type="protein sequence ID" value="PTQ41698.1"/>
    <property type="molecule type" value="Genomic_DNA"/>
</dbReference>
<feature type="compositionally biased region" description="Polar residues" evidence="16">
    <location>
        <begin position="604"/>
        <end position="614"/>
    </location>
</feature>
<keyword evidence="6" id="KW-0963">Cytoplasm</keyword>
<dbReference type="EC" id="2.3.2.27" evidence="5"/>
<name>A0A2R6X6G3_MARPO</name>
<evidence type="ECO:0000313" key="19">
    <source>
        <dbReference type="Proteomes" id="UP000244005"/>
    </source>
</evidence>
<evidence type="ECO:0000256" key="4">
    <source>
        <dbReference type="ARBA" id="ARBA00004906"/>
    </source>
</evidence>
<dbReference type="InterPro" id="IPR001680">
    <property type="entry name" value="WD40_rpt"/>
</dbReference>
<dbReference type="InterPro" id="IPR056527">
    <property type="entry name" value="WD40_RFWD3"/>
</dbReference>
<dbReference type="Pfam" id="PF13639">
    <property type="entry name" value="zf-RING_2"/>
    <property type="match status" value="1"/>
</dbReference>
<protein>
    <recommendedName>
        <fullName evidence="5">RING-type E3 ubiquitin transferase</fullName>
        <ecNumber evidence="5">2.3.2.27</ecNumber>
    </recommendedName>
</protein>
<dbReference type="InterPro" id="IPR015943">
    <property type="entry name" value="WD40/YVTN_repeat-like_dom_sf"/>
</dbReference>
<evidence type="ECO:0000256" key="5">
    <source>
        <dbReference type="ARBA" id="ARBA00012483"/>
    </source>
</evidence>
<evidence type="ECO:0000259" key="17">
    <source>
        <dbReference type="PROSITE" id="PS50089"/>
    </source>
</evidence>